<organism evidence="5 6">
    <name type="scientific">Roseovarius pacificus</name>
    <dbReference type="NCBI Taxonomy" id="337701"/>
    <lineage>
        <taxon>Bacteria</taxon>
        <taxon>Pseudomonadati</taxon>
        <taxon>Pseudomonadota</taxon>
        <taxon>Alphaproteobacteria</taxon>
        <taxon>Rhodobacterales</taxon>
        <taxon>Roseobacteraceae</taxon>
        <taxon>Roseovarius</taxon>
    </lineage>
</organism>
<evidence type="ECO:0000256" key="3">
    <source>
        <dbReference type="PROSITE-ProRule" id="PRU00339"/>
    </source>
</evidence>
<feature type="signal peptide" evidence="4">
    <location>
        <begin position="1"/>
        <end position="27"/>
    </location>
</feature>
<dbReference type="GO" id="GO:0051879">
    <property type="term" value="F:Hsp90 protein binding"/>
    <property type="evidence" value="ECO:0007669"/>
    <property type="project" value="TreeGrafter"/>
</dbReference>
<dbReference type="STRING" id="337701.SAMN05444398_105130"/>
<dbReference type="Pfam" id="PF13432">
    <property type="entry name" value="TPR_16"/>
    <property type="match status" value="1"/>
</dbReference>
<dbReference type="PANTHER" id="PTHR22904">
    <property type="entry name" value="TPR REPEAT CONTAINING PROTEIN"/>
    <property type="match status" value="1"/>
</dbReference>
<feature type="chain" id="PRO_5013201001" evidence="4">
    <location>
        <begin position="28"/>
        <end position="187"/>
    </location>
</feature>
<evidence type="ECO:0000256" key="1">
    <source>
        <dbReference type="ARBA" id="ARBA00022737"/>
    </source>
</evidence>
<keyword evidence="2 3" id="KW-0802">TPR repeat</keyword>
<gene>
    <name evidence="5" type="ORF">SAMN05444398_105130</name>
</gene>
<dbReference type="InterPro" id="IPR011990">
    <property type="entry name" value="TPR-like_helical_dom_sf"/>
</dbReference>
<reference evidence="5 6" key="1">
    <citation type="submission" date="2016-11" db="EMBL/GenBank/DDBJ databases">
        <authorList>
            <person name="Jaros S."/>
            <person name="Januszkiewicz K."/>
            <person name="Wedrychowicz H."/>
        </authorList>
    </citation>
    <scope>NUCLEOTIDE SEQUENCE [LARGE SCALE GENOMIC DNA]</scope>
    <source>
        <strain evidence="5 6">DSM 29589</strain>
    </source>
</reference>
<dbReference type="PROSITE" id="PS50005">
    <property type="entry name" value="TPR"/>
    <property type="match status" value="2"/>
</dbReference>
<proteinExistence type="predicted"/>
<dbReference type="Pfam" id="PF14559">
    <property type="entry name" value="TPR_19"/>
    <property type="match status" value="1"/>
</dbReference>
<dbReference type="PANTHER" id="PTHR22904:SF523">
    <property type="entry name" value="STRESS-INDUCED-PHOSPHOPROTEIN 1"/>
    <property type="match status" value="1"/>
</dbReference>
<dbReference type="SUPFAM" id="SSF48452">
    <property type="entry name" value="TPR-like"/>
    <property type="match status" value="1"/>
</dbReference>
<dbReference type="SMART" id="SM00028">
    <property type="entry name" value="TPR"/>
    <property type="match status" value="3"/>
</dbReference>
<keyword evidence="4" id="KW-0732">Signal</keyword>
<evidence type="ECO:0000313" key="6">
    <source>
        <dbReference type="Proteomes" id="UP000183974"/>
    </source>
</evidence>
<feature type="repeat" description="TPR" evidence="3">
    <location>
        <begin position="101"/>
        <end position="134"/>
    </location>
</feature>
<dbReference type="Gene3D" id="1.25.40.10">
    <property type="entry name" value="Tetratricopeptide repeat domain"/>
    <property type="match status" value="1"/>
</dbReference>
<keyword evidence="1" id="KW-0677">Repeat</keyword>
<evidence type="ECO:0000313" key="5">
    <source>
        <dbReference type="EMBL" id="SHL74941.1"/>
    </source>
</evidence>
<dbReference type="InterPro" id="IPR019734">
    <property type="entry name" value="TPR_rpt"/>
</dbReference>
<evidence type="ECO:0000256" key="4">
    <source>
        <dbReference type="SAM" id="SignalP"/>
    </source>
</evidence>
<dbReference type="Proteomes" id="UP000183974">
    <property type="component" value="Unassembled WGS sequence"/>
</dbReference>
<feature type="repeat" description="TPR" evidence="3">
    <location>
        <begin position="135"/>
        <end position="168"/>
    </location>
</feature>
<dbReference type="AlphaFoldDB" id="A0A1M7D5Z4"/>
<dbReference type="OrthoDB" id="9815010at2"/>
<name>A0A1M7D5Z4_9RHOB</name>
<keyword evidence="6" id="KW-1185">Reference proteome</keyword>
<dbReference type="EMBL" id="FRBR01000005">
    <property type="protein sequence ID" value="SHL74941.1"/>
    <property type="molecule type" value="Genomic_DNA"/>
</dbReference>
<sequence length="187" mass="20578">MSAKHRHLNRIVAAFLAVVMNSLPAAAQDTSRLDDLFERLSQAEPNDARRVARDIEHAWSQSGSPAMDLLLERGRDALEGGDSQAAIEHFSALTDHAPDFAEGWHMRSVAYSRVGRYGLALADVEHALALNPRHFNAIYGLGVILEELNQPDLAHRAFARVLAIHPHHEAVTKALERLDTQVDGSAL</sequence>
<protein>
    <submittedName>
        <fullName evidence="5">Tetratricopeptide repeat-containing protein</fullName>
    </submittedName>
</protein>
<evidence type="ECO:0000256" key="2">
    <source>
        <dbReference type="ARBA" id="ARBA00022803"/>
    </source>
</evidence>
<accession>A0A1M7D5Z4</accession>